<accession>A0ABV9DBL6</accession>
<evidence type="ECO:0008006" key="3">
    <source>
        <dbReference type="Google" id="ProtNLM"/>
    </source>
</evidence>
<dbReference type="EMBL" id="JBHSGF010000006">
    <property type="protein sequence ID" value="MFC4555648.1"/>
    <property type="molecule type" value="Genomic_DNA"/>
</dbReference>
<evidence type="ECO:0000313" key="1">
    <source>
        <dbReference type="EMBL" id="MFC4555648.1"/>
    </source>
</evidence>
<protein>
    <recommendedName>
        <fullName evidence="3">WXG100 family type VII secretion target</fullName>
    </recommendedName>
</protein>
<dbReference type="Gene3D" id="1.10.287.1060">
    <property type="entry name" value="ESAT-6-like"/>
    <property type="match status" value="1"/>
</dbReference>
<dbReference type="RefSeq" id="WP_122823498.1">
    <property type="nucleotide sequence ID" value="NZ_CP033325.1"/>
</dbReference>
<comment type="caution">
    <text evidence="1">The sequence shown here is derived from an EMBL/GenBank/DDBJ whole genome shotgun (WGS) entry which is preliminary data.</text>
</comment>
<name>A0ABV9DBL6_9MICO</name>
<dbReference type="Proteomes" id="UP001595955">
    <property type="component" value="Unassembled WGS sequence"/>
</dbReference>
<proteinExistence type="predicted"/>
<keyword evidence="2" id="KW-1185">Reference proteome</keyword>
<gene>
    <name evidence="1" type="ORF">ACFO3F_10360</name>
</gene>
<evidence type="ECO:0000313" key="2">
    <source>
        <dbReference type="Proteomes" id="UP001595955"/>
    </source>
</evidence>
<organism evidence="1 2">
    <name type="scientific">Georgenia faecalis</name>
    <dbReference type="NCBI Taxonomy" id="2483799"/>
    <lineage>
        <taxon>Bacteria</taxon>
        <taxon>Bacillati</taxon>
        <taxon>Actinomycetota</taxon>
        <taxon>Actinomycetes</taxon>
        <taxon>Micrococcales</taxon>
        <taxon>Bogoriellaceae</taxon>
        <taxon>Georgenia</taxon>
    </lineage>
</organism>
<sequence>MSDPTLVVSQGTLEAVETAMTTAHDQLLAEVTALRQEVRTILVAWSTATESRQAQLEFDAALQRDVDAVAAALVDVRSALVKVREDARSAEIDNVAILD</sequence>
<reference evidence="2" key="1">
    <citation type="journal article" date="2019" name="Int. J. Syst. Evol. Microbiol.">
        <title>The Global Catalogue of Microorganisms (GCM) 10K type strain sequencing project: providing services to taxonomists for standard genome sequencing and annotation.</title>
        <authorList>
            <consortium name="The Broad Institute Genomics Platform"/>
            <consortium name="The Broad Institute Genome Sequencing Center for Infectious Disease"/>
            <person name="Wu L."/>
            <person name="Ma J."/>
        </authorList>
    </citation>
    <scope>NUCLEOTIDE SEQUENCE [LARGE SCALE GENOMIC DNA]</scope>
    <source>
        <strain evidence="2">JCM 3369</strain>
    </source>
</reference>